<dbReference type="InterPro" id="IPR019135">
    <property type="entry name" value="Polycomb_protein_VEFS-Box"/>
</dbReference>
<comment type="caution">
    <text evidence="11">The sequence shown here is derived from an EMBL/GenBank/DDBJ whole genome shotgun (WGS) entry which is preliminary data.</text>
</comment>
<sequence>MPGWPLADHETATLGCSCNHSRSTAQMCRQQSRLCLTAEEELAAEESLSIYCKPVEFYNILQRRALRKPSFLQRCLQYKIQAKNKRRIQVSISLPGNLKSEFQPQNHFPLYLILARPIANINLGEHAAVYGICRSKKLSSFFEYGKKETEVTFIIPEIRKLSTVRGANLNMILLSMDTSDGNHLPEGGECVATCPAKLEGNCFWGKVPIESLYSSLEKCVTLSLGHRSEMISTIEMCPSSLKSSFLVQQNCLNFRYHNIDSLSSYKVQLSLCAQEVGAGEKSPYDSYTYNDVPASTLPHIIRLRSGNVLFNYRYYNNKLQKTEVTEDFSCSFCLVQCASFKGLRYHLCTCHDLFNFEFWVTEEYQAVNVSVRTDISRSEALSDGVDPRLQTFFFCSKFRRRRRLKTLTQNVNHIHPHVLELDSPEEAMEGSEDECLQKGMDLSSSCMPLSHPEVTEIPNGLSDGSSYKVDEKLQKTLYGEAQLLSTRQKSESYGSENHLALECTEHRSFSPDTAAFCVATAQASTSNDCTQPMLGSHSLSSTMLQFAKTRRLSVERGDPRSRTLLTKRQFFHSHRAQPMALEQVFSEPDSEDEVDDDIADFEDRRMLDDFVDVTKDEKHIMHLWNSFVRKQRVLADGHIPWACEAFTKLHGHNFVQAPALLWCWRLFMIKLWNHSLLDSRNMNNCNLILEKYQSENNDHKPS</sequence>
<evidence type="ECO:0000256" key="7">
    <source>
        <dbReference type="ARBA" id="ARBA00023163"/>
    </source>
</evidence>
<evidence type="ECO:0000256" key="6">
    <source>
        <dbReference type="ARBA" id="ARBA00023015"/>
    </source>
</evidence>
<dbReference type="PANTHER" id="PTHR22597">
    <property type="entry name" value="POLYCOMB GROUP PROTEIN"/>
    <property type="match status" value="1"/>
</dbReference>
<dbReference type="InterPro" id="IPR056068">
    <property type="entry name" value="EMF2-like_DUF7651"/>
</dbReference>
<comment type="similarity">
    <text evidence="1">Belongs to the VEFS (VRN2-EMF2-FIS2-SU(Z)12) family.</text>
</comment>
<evidence type="ECO:0000259" key="9">
    <source>
        <dbReference type="Pfam" id="PF23320"/>
    </source>
</evidence>
<keyword evidence="5" id="KW-0156">Chromatin regulator</keyword>
<name>A0AAP0BWY3_9ASPA</name>
<dbReference type="Pfam" id="PF24663">
    <property type="entry name" value="DUF7651"/>
    <property type="match status" value="1"/>
</dbReference>
<protein>
    <submittedName>
        <fullName evidence="11">Polycomb group protein EMBRYONIC FLOWER 2</fullName>
    </submittedName>
</protein>
<evidence type="ECO:0000256" key="3">
    <source>
        <dbReference type="ARBA" id="ARBA00022771"/>
    </source>
</evidence>
<gene>
    <name evidence="11" type="primary">EMF2</name>
    <name evidence="11" type="ORF">KSP39_PZI004471</name>
</gene>
<dbReference type="CDD" id="cd21553">
    <property type="entry name" value="VEFS-box_EMF2-like"/>
    <property type="match status" value="1"/>
</dbReference>
<dbReference type="GO" id="GO:0006325">
    <property type="term" value="P:chromatin organization"/>
    <property type="evidence" value="ECO:0007669"/>
    <property type="project" value="UniProtKB-KW"/>
</dbReference>
<evidence type="ECO:0000256" key="4">
    <source>
        <dbReference type="ARBA" id="ARBA00022833"/>
    </source>
</evidence>
<proteinExistence type="inferred from homology"/>
<dbReference type="Pfam" id="PF23320">
    <property type="entry name" value="Zn_SUZ12"/>
    <property type="match status" value="1"/>
</dbReference>
<keyword evidence="12" id="KW-1185">Reference proteome</keyword>
<dbReference type="AlphaFoldDB" id="A0AAP0BWY3"/>
<dbReference type="Pfam" id="PF09733">
    <property type="entry name" value="VEFS-Box"/>
    <property type="match status" value="1"/>
</dbReference>
<keyword evidence="3" id="KW-0863">Zinc-finger</keyword>
<keyword evidence="7" id="KW-0804">Transcription</keyword>
<dbReference type="EMBL" id="JBBWWQ010000003">
    <property type="protein sequence ID" value="KAK8951544.1"/>
    <property type="molecule type" value="Genomic_DNA"/>
</dbReference>
<evidence type="ECO:0000256" key="1">
    <source>
        <dbReference type="ARBA" id="ARBA00007416"/>
    </source>
</evidence>
<feature type="domain" description="Polycomb protein VEFS-Box" evidence="8">
    <location>
        <begin position="562"/>
        <end position="682"/>
    </location>
</feature>
<dbReference type="GO" id="GO:0005634">
    <property type="term" value="C:nucleus"/>
    <property type="evidence" value="ECO:0007669"/>
    <property type="project" value="UniProtKB-ARBA"/>
</dbReference>
<feature type="domain" description="Polycomb protein SUZ12-like zinc finger" evidence="9">
    <location>
        <begin position="306"/>
        <end position="374"/>
    </location>
</feature>
<dbReference type="GO" id="GO:0031490">
    <property type="term" value="F:chromatin DNA binding"/>
    <property type="evidence" value="ECO:0007669"/>
    <property type="project" value="TreeGrafter"/>
</dbReference>
<evidence type="ECO:0000313" key="11">
    <source>
        <dbReference type="EMBL" id="KAK8951544.1"/>
    </source>
</evidence>
<reference evidence="11 12" key="1">
    <citation type="journal article" date="2022" name="Nat. Plants">
        <title>Genomes of leafy and leafless Platanthera orchids illuminate the evolution of mycoheterotrophy.</title>
        <authorList>
            <person name="Li M.H."/>
            <person name="Liu K.W."/>
            <person name="Li Z."/>
            <person name="Lu H.C."/>
            <person name="Ye Q.L."/>
            <person name="Zhang D."/>
            <person name="Wang J.Y."/>
            <person name="Li Y.F."/>
            <person name="Zhong Z.M."/>
            <person name="Liu X."/>
            <person name="Yu X."/>
            <person name="Liu D.K."/>
            <person name="Tu X.D."/>
            <person name="Liu B."/>
            <person name="Hao Y."/>
            <person name="Liao X.Y."/>
            <person name="Jiang Y.T."/>
            <person name="Sun W.H."/>
            <person name="Chen J."/>
            <person name="Chen Y.Q."/>
            <person name="Ai Y."/>
            <person name="Zhai J.W."/>
            <person name="Wu S.S."/>
            <person name="Zhou Z."/>
            <person name="Hsiao Y.Y."/>
            <person name="Wu W.L."/>
            <person name="Chen Y.Y."/>
            <person name="Lin Y.F."/>
            <person name="Hsu J.L."/>
            <person name="Li C.Y."/>
            <person name="Wang Z.W."/>
            <person name="Zhao X."/>
            <person name="Zhong W.Y."/>
            <person name="Ma X.K."/>
            <person name="Ma L."/>
            <person name="Huang J."/>
            <person name="Chen G.Z."/>
            <person name="Huang M.Z."/>
            <person name="Huang L."/>
            <person name="Peng D.H."/>
            <person name="Luo Y.B."/>
            <person name="Zou S.Q."/>
            <person name="Chen S.P."/>
            <person name="Lan S."/>
            <person name="Tsai W.C."/>
            <person name="Van de Peer Y."/>
            <person name="Liu Z.J."/>
        </authorList>
    </citation>
    <scope>NUCLEOTIDE SEQUENCE [LARGE SCALE GENOMIC DNA]</scope>
    <source>
        <strain evidence="11">Lor287</strain>
    </source>
</reference>
<evidence type="ECO:0000256" key="5">
    <source>
        <dbReference type="ARBA" id="ARBA00022853"/>
    </source>
</evidence>
<evidence type="ECO:0000259" key="10">
    <source>
        <dbReference type="Pfam" id="PF24663"/>
    </source>
</evidence>
<dbReference type="CDD" id="cd21749">
    <property type="entry name" value="ZnB-Zn_EMF2-like"/>
    <property type="match status" value="1"/>
</dbReference>
<dbReference type="PANTHER" id="PTHR22597:SF0">
    <property type="entry name" value="POLYCOMB PROTEIN SUZ12"/>
    <property type="match status" value="1"/>
</dbReference>
<accession>A0AAP0BWY3</accession>
<feature type="domain" description="DUF7651" evidence="10">
    <location>
        <begin position="77"/>
        <end position="278"/>
    </location>
</feature>
<organism evidence="11 12">
    <name type="scientific">Platanthera zijinensis</name>
    <dbReference type="NCBI Taxonomy" id="2320716"/>
    <lineage>
        <taxon>Eukaryota</taxon>
        <taxon>Viridiplantae</taxon>
        <taxon>Streptophyta</taxon>
        <taxon>Embryophyta</taxon>
        <taxon>Tracheophyta</taxon>
        <taxon>Spermatophyta</taxon>
        <taxon>Magnoliopsida</taxon>
        <taxon>Liliopsida</taxon>
        <taxon>Asparagales</taxon>
        <taxon>Orchidaceae</taxon>
        <taxon>Orchidoideae</taxon>
        <taxon>Orchideae</taxon>
        <taxon>Orchidinae</taxon>
        <taxon>Platanthera</taxon>
    </lineage>
</organism>
<evidence type="ECO:0000313" key="12">
    <source>
        <dbReference type="Proteomes" id="UP001418222"/>
    </source>
</evidence>
<dbReference type="GO" id="GO:0008270">
    <property type="term" value="F:zinc ion binding"/>
    <property type="evidence" value="ECO:0007669"/>
    <property type="project" value="UniProtKB-KW"/>
</dbReference>
<evidence type="ECO:0000256" key="2">
    <source>
        <dbReference type="ARBA" id="ARBA00022723"/>
    </source>
</evidence>
<evidence type="ECO:0000259" key="8">
    <source>
        <dbReference type="Pfam" id="PF09733"/>
    </source>
</evidence>
<keyword evidence="4" id="KW-0862">Zinc</keyword>
<dbReference type="Proteomes" id="UP001418222">
    <property type="component" value="Unassembled WGS sequence"/>
</dbReference>
<keyword evidence="2" id="KW-0479">Metal-binding</keyword>
<dbReference type="InterPro" id="IPR057540">
    <property type="entry name" value="Znf_SUZ12"/>
</dbReference>
<keyword evidence="6" id="KW-0805">Transcription regulation</keyword>